<dbReference type="EMBL" id="JAVXUP010002751">
    <property type="protein sequence ID" value="KAK3001608.1"/>
    <property type="molecule type" value="Genomic_DNA"/>
</dbReference>
<dbReference type="Proteomes" id="UP001188597">
    <property type="component" value="Unassembled WGS sequence"/>
</dbReference>
<dbReference type="PANTHER" id="PTHR33428">
    <property type="entry name" value="CHLOROPHYLLASE-2, CHLOROPLASTIC"/>
    <property type="match status" value="1"/>
</dbReference>
<evidence type="ECO:0008006" key="3">
    <source>
        <dbReference type="Google" id="ProtNLM"/>
    </source>
</evidence>
<organism evidence="1 2">
    <name type="scientific">Escallonia herrerae</name>
    <dbReference type="NCBI Taxonomy" id="1293975"/>
    <lineage>
        <taxon>Eukaryota</taxon>
        <taxon>Viridiplantae</taxon>
        <taxon>Streptophyta</taxon>
        <taxon>Embryophyta</taxon>
        <taxon>Tracheophyta</taxon>
        <taxon>Spermatophyta</taxon>
        <taxon>Magnoliopsida</taxon>
        <taxon>eudicotyledons</taxon>
        <taxon>Gunneridae</taxon>
        <taxon>Pentapetalae</taxon>
        <taxon>asterids</taxon>
        <taxon>campanulids</taxon>
        <taxon>Escalloniales</taxon>
        <taxon>Escalloniaceae</taxon>
        <taxon>Escallonia</taxon>
    </lineage>
</organism>
<reference evidence="1" key="1">
    <citation type="submission" date="2022-12" db="EMBL/GenBank/DDBJ databases">
        <title>Draft genome assemblies for two species of Escallonia (Escalloniales).</title>
        <authorList>
            <person name="Chanderbali A."/>
            <person name="Dervinis C."/>
            <person name="Anghel I."/>
            <person name="Soltis D."/>
            <person name="Soltis P."/>
            <person name="Zapata F."/>
        </authorList>
    </citation>
    <scope>NUCLEOTIDE SEQUENCE</scope>
    <source>
        <strain evidence="1">UCBG64.0493</strain>
        <tissue evidence="1">Leaf</tissue>
    </source>
</reference>
<dbReference type="PANTHER" id="PTHR33428:SF10">
    <property type="entry name" value="CHLOROPHYLLASE-1"/>
    <property type="match status" value="1"/>
</dbReference>
<evidence type="ECO:0000313" key="1">
    <source>
        <dbReference type="EMBL" id="KAK3001608.1"/>
    </source>
</evidence>
<dbReference type="Gene3D" id="3.40.50.1820">
    <property type="entry name" value="alpha/beta hydrolase"/>
    <property type="match status" value="1"/>
</dbReference>
<protein>
    <recommendedName>
        <fullName evidence="3">Chlorophyllase</fullName>
    </recommendedName>
</protein>
<dbReference type="GO" id="GO:0015996">
    <property type="term" value="P:chlorophyll catabolic process"/>
    <property type="evidence" value="ECO:0007669"/>
    <property type="project" value="TreeGrafter"/>
</dbReference>
<sequence>RSAMALFEKGELKVRRIQVKKTSSISTSSPPSPLLIVAPEVEGTYPVLQFLHGWCMLNTCYTDLLELISSHGFVCVAPGDQCDLTTIITCCGNDDVDSAAAVTDWLPSGLQPVLPDKVEPDFTKLALAGHSKGGKTAFALAVGLAETSLKFSCVIGIDPVGGSSVGNQPKPKILSYIPRSFGLTIPVAMIGTGLGSKKKGILPPFAPNGVNHAEFFLESKPPCCYFLAKDYGHADMLDDWMINLTSWVCKSGEGDKGLMRRGVAGIVVAFMRAFLQGDGEDLNAIVKSPGVAPIQLDPVIFVEA</sequence>
<accession>A0AA88V7H8</accession>
<dbReference type="InterPro" id="IPR029058">
    <property type="entry name" value="AB_hydrolase_fold"/>
</dbReference>
<dbReference type="AlphaFoldDB" id="A0AA88V7H8"/>
<proteinExistence type="predicted"/>
<evidence type="ECO:0000313" key="2">
    <source>
        <dbReference type="Proteomes" id="UP001188597"/>
    </source>
</evidence>
<dbReference type="GO" id="GO:0047746">
    <property type="term" value="F:chlorophyllase activity"/>
    <property type="evidence" value="ECO:0007669"/>
    <property type="project" value="TreeGrafter"/>
</dbReference>
<dbReference type="Pfam" id="PF07224">
    <property type="entry name" value="Chlorophyllase"/>
    <property type="match status" value="1"/>
</dbReference>
<feature type="non-terminal residue" evidence="1">
    <location>
        <position position="1"/>
    </location>
</feature>
<gene>
    <name evidence="1" type="ORF">RJ639_020647</name>
</gene>
<keyword evidence="2" id="KW-1185">Reference proteome</keyword>
<comment type="caution">
    <text evidence="1">The sequence shown here is derived from an EMBL/GenBank/DDBJ whole genome shotgun (WGS) entry which is preliminary data.</text>
</comment>
<dbReference type="InterPro" id="IPR017395">
    <property type="entry name" value="Chlorophyllase-like"/>
</dbReference>
<name>A0AA88V7H8_9ASTE</name>
<dbReference type="SUPFAM" id="SSF53474">
    <property type="entry name" value="alpha/beta-Hydrolases"/>
    <property type="match status" value="1"/>
</dbReference>